<feature type="compositionally biased region" description="Basic and acidic residues" evidence="6">
    <location>
        <begin position="339"/>
        <end position="391"/>
    </location>
</feature>
<evidence type="ECO:0000313" key="9">
    <source>
        <dbReference type="EMBL" id="MBC5651060.1"/>
    </source>
</evidence>
<proteinExistence type="predicted"/>
<dbReference type="GO" id="GO:0000407">
    <property type="term" value="C:phagophore assembly site"/>
    <property type="evidence" value="ECO:0007669"/>
    <property type="project" value="TreeGrafter"/>
</dbReference>
<dbReference type="Pfam" id="PF00069">
    <property type="entry name" value="Pkinase"/>
    <property type="match status" value="1"/>
</dbReference>
<name>A0A8I0AI05_9FIRM</name>
<dbReference type="GO" id="GO:0005524">
    <property type="term" value="F:ATP binding"/>
    <property type="evidence" value="ECO:0007669"/>
    <property type="project" value="UniProtKB-UniRule"/>
</dbReference>
<evidence type="ECO:0000256" key="2">
    <source>
        <dbReference type="ARBA" id="ARBA00022741"/>
    </source>
</evidence>
<dbReference type="InterPro" id="IPR011009">
    <property type="entry name" value="Kinase-like_dom_sf"/>
</dbReference>
<dbReference type="AlphaFoldDB" id="A0A8I0AI05"/>
<feature type="transmembrane region" description="Helical" evidence="7">
    <location>
        <begin position="404"/>
        <end position="426"/>
    </location>
</feature>
<evidence type="ECO:0000256" key="7">
    <source>
        <dbReference type="SAM" id="Phobius"/>
    </source>
</evidence>
<dbReference type="PROSITE" id="PS50011">
    <property type="entry name" value="PROTEIN_KINASE_DOM"/>
    <property type="match status" value="1"/>
</dbReference>
<organism evidence="9 10">
    <name type="scientific">Blautia segnis</name>
    <dbReference type="NCBI Taxonomy" id="2763030"/>
    <lineage>
        <taxon>Bacteria</taxon>
        <taxon>Bacillati</taxon>
        <taxon>Bacillota</taxon>
        <taxon>Clostridia</taxon>
        <taxon>Lachnospirales</taxon>
        <taxon>Lachnospiraceae</taxon>
        <taxon>Blautia</taxon>
    </lineage>
</organism>
<evidence type="ECO:0000256" key="4">
    <source>
        <dbReference type="ARBA" id="ARBA00022840"/>
    </source>
</evidence>
<dbReference type="EMBL" id="JACOOT010000018">
    <property type="protein sequence ID" value="MBC5651060.1"/>
    <property type="molecule type" value="Genomic_DNA"/>
</dbReference>
<keyword evidence="7" id="KW-0472">Membrane</keyword>
<comment type="caution">
    <text evidence="9">The sequence shown here is derived from an EMBL/GenBank/DDBJ whole genome shotgun (WGS) entry which is preliminary data.</text>
</comment>
<keyword evidence="4 5" id="KW-0067">ATP-binding</keyword>
<keyword evidence="10" id="KW-1185">Reference proteome</keyword>
<dbReference type="RefSeq" id="WP_186901236.1">
    <property type="nucleotide sequence ID" value="NZ_JACOOT010000018.1"/>
</dbReference>
<dbReference type="GO" id="GO:0016020">
    <property type="term" value="C:membrane"/>
    <property type="evidence" value="ECO:0007669"/>
    <property type="project" value="TreeGrafter"/>
</dbReference>
<dbReference type="PROSITE" id="PS00108">
    <property type="entry name" value="PROTEIN_KINASE_ST"/>
    <property type="match status" value="1"/>
</dbReference>
<keyword evidence="3 9" id="KW-0418">Kinase</keyword>
<reference evidence="9 10" key="1">
    <citation type="submission" date="2020-08" db="EMBL/GenBank/DDBJ databases">
        <title>Genome public.</title>
        <authorList>
            <person name="Liu C."/>
            <person name="Sun Q."/>
        </authorList>
    </citation>
    <scope>NUCLEOTIDE SEQUENCE [LARGE SCALE GENOMIC DNA]</scope>
    <source>
        <strain evidence="9 10">BX17</strain>
    </source>
</reference>
<dbReference type="Gene3D" id="1.10.510.10">
    <property type="entry name" value="Transferase(Phosphotransferase) domain 1"/>
    <property type="match status" value="1"/>
</dbReference>
<dbReference type="InterPro" id="IPR000719">
    <property type="entry name" value="Prot_kinase_dom"/>
</dbReference>
<dbReference type="SMART" id="SM00220">
    <property type="entry name" value="S_TKc"/>
    <property type="match status" value="1"/>
</dbReference>
<dbReference type="GO" id="GO:0004674">
    <property type="term" value="F:protein serine/threonine kinase activity"/>
    <property type="evidence" value="ECO:0007669"/>
    <property type="project" value="InterPro"/>
</dbReference>
<feature type="domain" description="Protein kinase" evidence="8">
    <location>
        <begin position="13"/>
        <end position="301"/>
    </location>
</feature>
<dbReference type="SUPFAM" id="SSF56112">
    <property type="entry name" value="Protein kinase-like (PK-like)"/>
    <property type="match status" value="1"/>
</dbReference>
<accession>A0A8I0AI05</accession>
<feature type="region of interest" description="Disordered" evidence="6">
    <location>
        <begin position="331"/>
        <end position="399"/>
    </location>
</feature>
<dbReference type="GO" id="GO:0005829">
    <property type="term" value="C:cytosol"/>
    <property type="evidence" value="ECO:0007669"/>
    <property type="project" value="TreeGrafter"/>
</dbReference>
<evidence type="ECO:0000256" key="1">
    <source>
        <dbReference type="ARBA" id="ARBA00022679"/>
    </source>
</evidence>
<gene>
    <name evidence="9" type="ORF">H8S54_08065</name>
</gene>
<feature type="binding site" evidence="5">
    <location>
        <position position="44"/>
    </location>
    <ligand>
        <name>ATP</name>
        <dbReference type="ChEBI" id="CHEBI:30616"/>
    </ligand>
</feature>
<keyword evidence="1" id="KW-0808">Transferase</keyword>
<evidence type="ECO:0000313" key="10">
    <source>
        <dbReference type="Proteomes" id="UP000652847"/>
    </source>
</evidence>
<dbReference type="InterPro" id="IPR045269">
    <property type="entry name" value="Atg1-like"/>
</dbReference>
<dbReference type="PANTHER" id="PTHR24348">
    <property type="entry name" value="SERINE/THREONINE-PROTEIN KINASE UNC-51-RELATED"/>
    <property type="match status" value="1"/>
</dbReference>
<keyword evidence="2 5" id="KW-0547">Nucleotide-binding</keyword>
<evidence type="ECO:0000256" key="5">
    <source>
        <dbReference type="PROSITE-ProRule" id="PRU10141"/>
    </source>
</evidence>
<protein>
    <submittedName>
        <fullName evidence="9">Protein kinase</fullName>
    </submittedName>
</protein>
<evidence type="ECO:0000256" key="6">
    <source>
        <dbReference type="SAM" id="MobiDB-lite"/>
    </source>
</evidence>
<dbReference type="InterPro" id="IPR017441">
    <property type="entry name" value="Protein_kinase_ATP_BS"/>
</dbReference>
<dbReference type="GO" id="GO:0005776">
    <property type="term" value="C:autophagosome"/>
    <property type="evidence" value="ECO:0007669"/>
    <property type="project" value="TreeGrafter"/>
</dbReference>
<dbReference type="CDD" id="cd14014">
    <property type="entry name" value="STKc_PknB_like"/>
    <property type="match status" value="1"/>
</dbReference>
<evidence type="ECO:0000256" key="3">
    <source>
        <dbReference type="ARBA" id="ARBA00022777"/>
    </source>
</evidence>
<sequence length="583" mass="68042">MEKGVPVSVWPEWQLVEKIGEGSFGKVYKAQRTERGRTFYSAIKIISIPGNKGELDSVRSEMNDEQSTREYFRNLVEDCVQEIYTMEHFCGNSHIVSFEDFKVVEYLDEIGWDIYIRMEYLTSFMDYCTGKELTEKEVMKLGCDLSMALIYCRKLNIIHRDVKPENIFVSRFGDFKLGDFGIAREQAHTVGNMSKKGTYSYMAPEIYKGEKYDSSIDIYSLGIVLYKLMNQNRLPFLSLDKQLITYRDKENALARRMAGEKMPAPSRASAAFSHIILKACAYDPQKRYRKPEDMLQDLESLRIAPVNAAKEWERSQWQLADARDIEQRHQKNYVVEEPGAEKMERTQVAEEPQIEKAIRQEEEKEKKNSRDAKEPKPSKSLRKEDRSEAASRQKRQALQQERRISPWTISIAVVVLAACIIVGVYVKLIHDEDRKAQNTNMVMEVLEANDNSTAQIDDFSTAIQTIKEQANTIVEELADCKEVGKEGDRLRYYDSNGKLIKALIYPETSEDGVYEEYYYWDERLFFAYIWTGNKKELYYYDKRGKMIRWIDTDGVVHDKENDSTEYTKRGEKYWKNALEQLDE</sequence>
<dbReference type="PROSITE" id="PS00107">
    <property type="entry name" value="PROTEIN_KINASE_ATP"/>
    <property type="match status" value="1"/>
</dbReference>
<dbReference type="Proteomes" id="UP000652847">
    <property type="component" value="Unassembled WGS sequence"/>
</dbReference>
<dbReference type="PANTHER" id="PTHR24348:SF22">
    <property type="entry name" value="NON-SPECIFIC SERINE_THREONINE PROTEIN KINASE"/>
    <property type="match status" value="1"/>
</dbReference>
<dbReference type="Gene3D" id="3.30.200.20">
    <property type="entry name" value="Phosphorylase Kinase, domain 1"/>
    <property type="match status" value="1"/>
</dbReference>
<dbReference type="InterPro" id="IPR008271">
    <property type="entry name" value="Ser/Thr_kinase_AS"/>
</dbReference>
<evidence type="ECO:0000259" key="8">
    <source>
        <dbReference type="PROSITE" id="PS50011"/>
    </source>
</evidence>
<keyword evidence="7" id="KW-1133">Transmembrane helix</keyword>
<keyword evidence="7" id="KW-0812">Transmembrane</keyword>